<feature type="compositionally biased region" description="Basic residues" evidence="1">
    <location>
        <begin position="31"/>
        <end position="42"/>
    </location>
</feature>
<keyword evidence="3" id="KW-1185">Reference proteome</keyword>
<dbReference type="Proteomes" id="UP000199411">
    <property type="component" value="Unassembled WGS sequence"/>
</dbReference>
<name>A0A1G6J639_9BACT</name>
<proteinExistence type="predicted"/>
<evidence type="ECO:0000313" key="2">
    <source>
        <dbReference type="EMBL" id="SDC13785.1"/>
    </source>
</evidence>
<dbReference type="AlphaFoldDB" id="A0A1G6J639"/>
<dbReference type="EMBL" id="FMYU01000002">
    <property type="protein sequence ID" value="SDC13785.1"/>
    <property type="molecule type" value="Genomic_DNA"/>
</dbReference>
<protein>
    <submittedName>
        <fullName evidence="2">Uncharacterized protein</fullName>
    </submittedName>
</protein>
<feature type="region of interest" description="Disordered" evidence="1">
    <location>
        <begin position="22"/>
        <end position="42"/>
    </location>
</feature>
<accession>A0A1G6J639</accession>
<dbReference type="RefSeq" id="WP_092127793.1">
    <property type="nucleotide sequence ID" value="NZ_FMYU01000002.1"/>
</dbReference>
<reference evidence="3" key="1">
    <citation type="submission" date="2016-10" db="EMBL/GenBank/DDBJ databases">
        <authorList>
            <person name="Varghese N."/>
            <person name="Submissions S."/>
        </authorList>
    </citation>
    <scope>NUCLEOTIDE SEQUENCE [LARGE SCALE GENOMIC DNA]</scope>
    <source>
        <strain evidence="3">DSM 8415</strain>
    </source>
</reference>
<gene>
    <name evidence="2" type="ORF">SAMN05660835_00381</name>
</gene>
<dbReference type="OrthoDB" id="9957619at2"/>
<evidence type="ECO:0000256" key="1">
    <source>
        <dbReference type="SAM" id="MobiDB-lite"/>
    </source>
</evidence>
<evidence type="ECO:0000313" key="3">
    <source>
        <dbReference type="Proteomes" id="UP000199411"/>
    </source>
</evidence>
<organism evidence="2 3">
    <name type="scientific">Desulfurella multipotens</name>
    <dbReference type="NCBI Taxonomy" id="79269"/>
    <lineage>
        <taxon>Bacteria</taxon>
        <taxon>Pseudomonadati</taxon>
        <taxon>Campylobacterota</taxon>
        <taxon>Desulfurellia</taxon>
        <taxon>Desulfurellales</taxon>
        <taxon>Desulfurellaceae</taxon>
        <taxon>Desulfurella</taxon>
    </lineage>
</organism>
<sequence length="112" mass="13429">MDDETLAIEKIDALRGISEKEESFYRQNKQPQKKQSQKKTSNKYKKLFLKKFKKNLDNFEIDLIIKDGKNILRFYSKKNHKEFFQDYDCICEILNFCPKEENQIGVNIDINV</sequence>